<dbReference type="AlphaFoldDB" id="A0A0C3RHB5"/>
<name>A0A0C3RHB5_9PORP</name>
<evidence type="ECO:0000313" key="2">
    <source>
        <dbReference type="EMBL" id="KIO46586.1"/>
    </source>
</evidence>
<keyword evidence="1" id="KW-0812">Transmembrane</keyword>
<keyword evidence="1" id="KW-1133">Transmembrane helix</keyword>
<dbReference type="InterPro" id="IPR042097">
    <property type="entry name" value="Aminopeptidase_N-like_N_sf"/>
</dbReference>
<protein>
    <submittedName>
        <fullName evidence="2">Uncharacterized protein</fullName>
    </submittedName>
</protein>
<keyword evidence="1" id="KW-0472">Membrane</keyword>
<feature type="transmembrane region" description="Helical" evidence="1">
    <location>
        <begin position="7"/>
        <end position="28"/>
    </location>
</feature>
<reference evidence="3 4" key="2">
    <citation type="submission" date="2014-07" db="EMBL/GenBank/DDBJ databases">
        <title>Porphyromonadaceae bacterium OUH 334697 = ATCC BAA-2682 = DSM 28341 draft genome.</title>
        <authorList>
            <person name="Sydenham T.V."/>
            <person name="Hasman H."/>
            <person name="Justesen U.S."/>
        </authorList>
    </citation>
    <scope>NUCLEOTIDE SEQUENCE [LARGE SCALE GENOMIC DNA]</scope>
    <source>
        <strain evidence="3 4">OUH 334697</strain>
    </source>
</reference>
<proteinExistence type="predicted"/>
<organism evidence="2 5">
    <name type="scientific">Sanguibacteroides justesenii</name>
    <dbReference type="NCBI Taxonomy" id="1547597"/>
    <lineage>
        <taxon>Bacteria</taxon>
        <taxon>Pseudomonadati</taxon>
        <taxon>Bacteroidota</taxon>
        <taxon>Bacteroidia</taxon>
        <taxon>Bacteroidales</taxon>
        <taxon>Porphyromonadaceae</taxon>
        <taxon>Sanguibacteroides</taxon>
    </lineage>
</organism>
<reference evidence="2 5" key="1">
    <citation type="submission" date="2014-07" db="EMBL/GenBank/DDBJ databases">
        <title>Porphyromonadaceae bacterium OUH 308042 = ATCC BAA-2681 = DSM 28342 draft genome.</title>
        <authorList>
            <person name="Sydenham T.V."/>
            <person name="Hasman H."/>
            <person name="Justensen U.S."/>
        </authorList>
    </citation>
    <scope>NUCLEOTIDE SEQUENCE [LARGE SCALE GENOMIC DNA]</scope>
    <source>
        <strain evidence="2 5">OUH 308042</strain>
    </source>
</reference>
<evidence type="ECO:0000256" key="1">
    <source>
        <dbReference type="SAM" id="Phobius"/>
    </source>
</evidence>
<dbReference type="EMBL" id="JPIU01000025">
    <property type="protein sequence ID" value="KIO46586.1"/>
    <property type="molecule type" value="Genomic_DNA"/>
</dbReference>
<dbReference type="Proteomes" id="UP000031937">
    <property type="component" value="Unassembled WGS sequence"/>
</dbReference>
<evidence type="ECO:0000313" key="5">
    <source>
        <dbReference type="Proteomes" id="UP000031980"/>
    </source>
</evidence>
<sequence length="304" mass="35102">MHLEDYLLQRIAFLLLGTSFLCFAVPLAKRLPGVPGQKPYFIVSASLLLVFSSCLGYIYVEKFQTRLKNRIAYREAFLEYNKYPTSRMLTHDITYQPKGSQFSATSRMKVQNQKKVKMDRLLLFLNPGLEIDKIESDGQNLPFHRDRQIVVIEHSLAPGEKIELEIEYGGSIDEDIYQVNIPDEDFFAPVVYTSFHENYGKRSAFVSDKFTLLVPEVMWYPTAVPPVEMQASKEVNFTAYTLRVKKPGEMTVSTMHIGRTIVHKRVLLCVHACTLLRFSTNYLAIFVQVLHIFREFFVSLSYAR</sequence>
<accession>A0A0C3RHB5</accession>
<dbReference type="Gene3D" id="2.60.40.1730">
    <property type="entry name" value="tricorn interacting facor f3 domain"/>
    <property type="match status" value="1"/>
</dbReference>
<comment type="caution">
    <text evidence="2">The sequence shown here is derived from an EMBL/GenBank/DDBJ whole genome shotgun (WGS) entry which is preliminary data.</text>
</comment>
<gene>
    <name evidence="2" type="ORF">BA92_01555</name>
    <name evidence="3" type="ORF">IE90_03240</name>
</gene>
<feature type="transmembrane region" description="Helical" evidence="1">
    <location>
        <begin position="40"/>
        <end position="60"/>
    </location>
</feature>
<keyword evidence="5" id="KW-1185">Reference proteome</keyword>
<dbReference type="Proteomes" id="UP000031980">
    <property type="component" value="Unassembled WGS sequence"/>
</dbReference>
<evidence type="ECO:0000313" key="3">
    <source>
        <dbReference type="EMBL" id="KIO47036.1"/>
    </source>
</evidence>
<evidence type="ECO:0000313" key="4">
    <source>
        <dbReference type="Proteomes" id="UP000031937"/>
    </source>
</evidence>
<dbReference type="EMBL" id="JPIT01000008">
    <property type="protein sequence ID" value="KIO47036.1"/>
    <property type="molecule type" value="Genomic_DNA"/>
</dbReference>